<dbReference type="Gene3D" id="1.10.510.10">
    <property type="entry name" value="Transferase(Phosphotransferase) domain 1"/>
    <property type="match status" value="2"/>
</dbReference>
<dbReference type="SUPFAM" id="SSF56112">
    <property type="entry name" value="Protein kinase-like (PK-like)"/>
    <property type="match status" value="2"/>
</dbReference>
<evidence type="ECO:0000256" key="2">
    <source>
        <dbReference type="ARBA" id="ARBA00022840"/>
    </source>
</evidence>
<dbReference type="EMBL" id="PKMF04000144">
    <property type="protein sequence ID" value="KAK7847251.1"/>
    <property type="molecule type" value="Genomic_DNA"/>
</dbReference>
<dbReference type="PROSITE" id="PS50011">
    <property type="entry name" value="PROTEIN_KINASE_DOM"/>
    <property type="match status" value="1"/>
</dbReference>
<keyword evidence="2" id="KW-0067">ATP-binding</keyword>
<dbReference type="AlphaFoldDB" id="A0AAW0LA36"/>
<dbReference type="GO" id="GO:0005886">
    <property type="term" value="C:plasma membrane"/>
    <property type="evidence" value="ECO:0007669"/>
    <property type="project" value="TreeGrafter"/>
</dbReference>
<name>A0AAW0LA36_QUESU</name>
<dbReference type="PANTHER" id="PTHR27001:SF931">
    <property type="entry name" value="OS11G0664100 PROTEIN"/>
    <property type="match status" value="1"/>
</dbReference>
<gene>
    <name evidence="4" type="primary">LIP2_8</name>
    <name evidence="4" type="ORF">CFP56_006948</name>
</gene>
<proteinExistence type="predicted"/>
<sequence>MDFSVDCVKPKKYCWRDLELLTNSFSKENFIGKINFGKVYRGKTLQGQEVTVKIWFYPDVERIAKHYANYGLTRLESECIFLTHPDVVNHPNLVKLIGYCCEVEDHHVGVVYDLRSKDTLINITDKDDLTWKQRMQVASAIARVLEHLHCQNPPYLLHFVHPALIMLDQDFNPVTKRKTTHVSNEDHINITKMDFSVDCVKPKKYCWRDLELLTNSFSKENFIGKINFGKVYRGKTLQGQEVTVKIWFYPDVKRIAKHYANYGLTRLESECIFLTHPDVVNHPNLVKLIGYCCEVEDHHVGVVYDLRSKDTLINITDKDDLTWKQRMQVASAIARVLEHLHCQNPPYLLHFVHPALIMLDQDFNPVLFDFFMLTGGALGEKQHLLNQDVMLISDIPYLDDSFFKTGDWGPRSDQFSFAIVLLELICKHAFGGEKWKYDDQLPELWAWKIYKYSGFQPVDCPLVHESLKREPGFHAFDGVAITKLIFRCVVYNKIRPTMSQIVQFMEGLHLFTGGFGGIVEGLLDEWDTEESSSVKKKRGCFHFPCLVRKKK</sequence>
<dbReference type="Pfam" id="PF07714">
    <property type="entry name" value="PK_Tyr_Ser-Thr"/>
    <property type="match status" value="2"/>
</dbReference>
<reference evidence="4 5" key="1">
    <citation type="journal article" date="2018" name="Sci. Data">
        <title>The draft genome sequence of cork oak.</title>
        <authorList>
            <person name="Ramos A.M."/>
            <person name="Usie A."/>
            <person name="Barbosa P."/>
            <person name="Barros P.M."/>
            <person name="Capote T."/>
            <person name="Chaves I."/>
            <person name="Simoes F."/>
            <person name="Abreu I."/>
            <person name="Carrasquinho I."/>
            <person name="Faro C."/>
            <person name="Guimaraes J.B."/>
            <person name="Mendonca D."/>
            <person name="Nobrega F."/>
            <person name="Rodrigues L."/>
            <person name="Saibo N.J.M."/>
            <person name="Varela M.C."/>
            <person name="Egas C."/>
            <person name="Matos J."/>
            <person name="Miguel C.M."/>
            <person name="Oliveira M.M."/>
            <person name="Ricardo C.P."/>
            <person name="Goncalves S."/>
        </authorList>
    </citation>
    <scope>NUCLEOTIDE SEQUENCE [LARGE SCALE GENOMIC DNA]</scope>
    <source>
        <strain evidence="5">cv. HL8</strain>
    </source>
</reference>
<evidence type="ECO:0000256" key="1">
    <source>
        <dbReference type="ARBA" id="ARBA00022741"/>
    </source>
</evidence>
<dbReference type="InterPro" id="IPR000719">
    <property type="entry name" value="Prot_kinase_dom"/>
</dbReference>
<organism evidence="4 5">
    <name type="scientific">Quercus suber</name>
    <name type="common">Cork oak</name>
    <dbReference type="NCBI Taxonomy" id="58331"/>
    <lineage>
        <taxon>Eukaryota</taxon>
        <taxon>Viridiplantae</taxon>
        <taxon>Streptophyta</taxon>
        <taxon>Embryophyta</taxon>
        <taxon>Tracheophyta</taxon>
        <taxon>Spermatophyta</taxon>
        <taxon>Magnoliopsida</taxon>
        <taxon>eudicotyledons</taxon>
        <taxon>Gunneridae</taxon>
        <taxon>Pentapetalae</taxon>
        <taxon>rosids</taxon>
        <taxon>fabids</taxon>
        <taxon>Fagales</taxon>
        <taxon>Fagaceae</taxon>
        <taxon>Quercus</taxon>
    </lineage>
</organism>
<keyword evidence="5" id="KW-1185">Reference proteome</keyword>
<dbReference type="Proteomes" id="UP000237347">
    <property type="component" value="Unassembled WGS sequence"/>
</dbReference>
<evidence type="ECO:0000259" key="3">
    <source>
        <dbReference type="PROSITE" id="PS50011"/>
    </source>
</evidence>
<dbReference type="Gene3D" id="3.30.200.20">
    <property type="entry name" value="Phosphorylase Kinase, domain 1"/>
    <property type="match status" value="1"/>
</dbReference>
<dbReference type="GO" id="GO:0005524">
    <property type="term" value="F:ATP binding"/>
    <property type="evidence" value="ECO:0007669"/>
    <property type="project" value="UniProtKB-KW"/>
</dbReference>
<dbReference type="InterPro" id="IPR011009">
    <property type="entry name" value="Kinase-like_dom_sf"/>
</dbReference>
<comment type="caution">
    <text evidence="4">The sequence shown here is derived from an EMBL/GenBank/DDBJ whole genome shotgun (WGS) entry which is preliminary data.</text>
</comment>
<dbReference type="InterPro" id="IPR001245">
    <property type="entry name" value="Ser-Thr/Tyr_kinase_cat_dom"/>
</dbReference>
<feature type="domain" description="Protein kinase" evidence="3">
    <location>
        <begin position="217"/>
        <end position="512"/>
    </location>
</feature>
<dbReference type="GO" id="GO:0004672">
    <property type="term" value="F:protein kinase activity"/>
    <property type="evidence" value="ECO:0007669"/>
    <property type="project" value="InterPro"/>
</dbReference>
<keyword evidence="1" id="KW-0547">Nucleotide-binding</keyword>
<evidence type="ECO:0000313" key="5">
    <source>
        <dbReference type="Proteomes" id="UP000237347"/>
    </source>
</evidence>
<evidence type="ECO:0000313" key="4">
    <source>
        <dbReference type="EMBL" id="KAK7847251.1"/>
    </source>
</evidence>
<protein>
    <submittedName>
        <fullName evidence="4">Receptor-like kinase lip2</fullName>
    </submittedName>
</protein>
<dbReference type="PANTHER" id="PTHR27001">
    <property type="entry name" value="OS01G0253100 PROTEIN"/>
    <property type="match status" value="1"/>
</dbReference>
<accession>A0AAW0LA36</accession>